<evidence type="ECO:0000313" key="1">
    <source>
        <dbReference type="EMBL" id="SUA91953.1"/>
    </source>
</evidence>
<comment type="caution">
    <text evidence="1">The sequence shown here is derived from an EMBL/GenBank/DDBJ whole genome shotgun (WGS) entry which is preliminary data.</text>
</comment>
<reference evidence="1 2" key="1">
    <citation type="submission" date="2018-06" db="EMBL/GenBank/DDBJ databases">
        <authorList>
            <consortium name="Pathogen Informatics"/>
            <person name="Doyle S."/>
        </authorList>
    </citation>
    <scope>NUCLEOTIDE SEQUENCE [LARGE SCALE GENOMIC DNA]</scope>
    <source>
        <strain evidence="1 2">NCTC13159</strain>
    </source>
</reference>
<sequence length="83" mass="8994">MRKTSLSLLIAVLMLVGCAVSPKPLPLPSKPQLDSSLAADCTIPDEPVEPDYDVWLVWVQQDLLGALVDCALRHARTVAAWPS</sequence>
<dbReference type="PROSITE" id="PS51257">
    <property type="entry name" value="PROKAR_LIPOPROTEIN"/>
    <property type="match status" value="1"/>
</dbReference>
<dbReference type="AlphaFoldDB" id="A0AAJ4ZET3"/>
<dbReference type="Proteomes" id="UP000254589">
    <property type="component" value="Unassembled WGS sequence"/>
</dbReference>
<evidence type="ECO:0000313" key="2">
    <source>
        <dbReference type="Proteomes" id="UP000254589"/>
    </source>
</evidence>
<dbReference type="EMBL" id="UGSJ01000001">
    <property type="protein sequence ID" value="SUA91953.1"/>
    <property type="molecule type" value="Genomic_DNA"/>
</dbReference>
<accession>A0AAJ4ZET3</accession>
<proteinExistence type="predicted"/>
<protein>
    <submittedName>
        <fullName evidence="1">Uncharacterized protein</fullName>
    </submittedName>
</protein>
<organism evidence="1 2">
    <name type="scientific">Pandoraea pulmonicola</name>
    <dbReference type="NCBI Taxonomy" id="93221"/>
    <lineage>
        <taxon>Bacteria</taxon>
        <taxon>Pseudomonadati</taxon>
        <taxon>Pseudomonadota</taxon>
        <taxon>Betaproteobacteria</taxon>
        <taxon>Burkholderiales</taxon>
        <taxon>Burkholderiaceae</taxon>
        <taxon>Pandoraea</taxon>
    </lineage>
</organism>
<gene>
    <name evidence="1" type="ORF">NCTC13159_03473</name>
</gene>
<name>A0AAJ4ZET3_PANPU</name>